<dbReference type="InterPro" id="IPR012677">
    <property type="entry name" value="Nucleotide-bd_a/b_plait_sf"/>
</dbReference>
<comment type="subcellular location">
    <subcellularLocation>
        <location evidence="2">Cytoplasm</location>
    </subcellularLocation>
    <subcellularLocation>
        <location evidence="1">Nucleus</location>
    </subcellularLocation>
</comment>
<protein>
    <recommendedName>
        <fullName evidence="8">RNA-binding protein 14</fullName>
    </recommendedName>
    <alternativeName>
        <fullName evidence="9">RNA-binding motif protein 14</fullName>
    </alternativeName>
</protein>
<dbReference type="GO" id="GO:0003729">
    <property type="term" value="F:mRNA binding"/>
    <property type="evidence" value="ECO:0007669"/>
    <property type="project" value="TreeGrafter"/>
</dbReference>
<dbReference type="EMBL" id="CAJRST010004446">
    <property type="protein sequence ID" value="CAG5872265.1"/>
    <property type="molecule type" value="Genomic_DNA"/>
</dbReference>
<evidence type="ECO:0000313" key="13">
    <source>
        <dbReference type="EMBL" id="CAG5872265.1"/>
    </source>
</evidence>
<dbReference type="Gene3D" id="3.30.70.330">
    <property type="match status" value="2"/>
</dbReference>
<dbReference type="GO" id="GO:0005737">
    <property type="term" value="C:cytoplasm"/>
    <property type="evidence" value="ECO:0007669"/>
    <property type="project" value="UniProtKB-SubCell"/>
</dbReference>
<feature type="region of interest" description="Disordered" evidence="11">
    <location>
        <begin position="380"/>
        <end position="446"/>
    </location>
</feature>
<keyword evidence="4" id="KW-0597">Phosphoprotein</keyword>
<organism evidence="13 14">
    <name type="scientific">Menidia menidia</name>
    <name type="common">Atlantic silverside</name>
    <dbReference type="NCBI Taxonomy" id="238744"/>
    <lineage>
        <taxon>Eukaryota</taxon>
        <taxon>Metazoa</taxon>
        <taxon>Chordata</taxon>
        <taxon>Craniata</taxon>
        <taxon>Vertebrata</taxon>
        <taxon>Euteleostomi</taxon>
        <taxon>Actinopterygii</taxon>
        <taxon>Neopterygii</taxon>
        <taxon>Teleostei</taxon>
        <taxon>Neoteleostei</taxon>
        <taxon>Acanthomorphata</taxon>
        <taxon>Ovalentaria</taxon>
        <taxon>Atherinomorphae</taxon>
        <taxon>Atheriniformes</taxon>
        <taxon>Atherinopsidae</taxon>
        <taxon>Menidiinae</taxon>
        <taxon>Menidia</taxon>
    </lineage>
</organism>
<dbReference type="InterPro" id="IPR000504">
    <property type="entry name" value="RRM_dom"/>
</dbReference>
<name>A0A8S4AJ67_9TELE</name>
<dbReference type="OrthoDB" id="1879688at2759"/>
<dbReference type="Pfam" id="PF00076">
    <property type="entry name" value="RRM_1"/>
    <property type="match status" value="2"/>
</dbReference>
<dbReference type="InterPro" id="IPR035979">
    <property type="entry name" value="RBD_domain_sf"/>
</dbReference>
<dbReference type="Proteomes" id="UP000677803">
    <property type="component" value="Unassembled WGS sequence"/>
</dbReference>
<keyword evidence="6 10" id="KW-0694">RNA-binding</keyword>
<dbReference type="GO" id="GO:0010467">
    <property type="term" value="P:gene expression"/>
    <property type="evidence" value="ECO:0007669"/>
    <property type="project" value="UniProtKB-ARBA"/>
</dbReference>
<evidence type="ECO:0000313" key="14">
    <source>
        <dbReference type="Proteomes" id="UP000677803"/>
    </source>
</evidence>
<keyword evidence="3" id="KW-0963">Cytoplasm</keyword>
<feature type="domain" description="RRM" evidence="12">
    <location>
        <begin position="123"/>
        <end position="200"/>
    </location>
</feature>
<reference evidence="13" key="1">
    <citation type="submission" date="2021-05" db="EMBL/GenBank/DDBJ databases">
        <authorList>
            <person name="Tigano A."/>
        </authorList>
    </citation>
    <scope>NUCLEOTIDE SEQUENCE</scope>
</reference>
<feature type="compositionally biased region" description="Low complexity" evidence="11">
    <location>
        <begin position="566"/>
        <end position="585"/>
    </location>
</feature>
<dbReference type="InterPro" id="IPR003954">
    <property type="entry name" value="RRM_euk-type"/>
</dbReference>
<dbReference type="FunFam" id="3.30.70.330:FF:000046">
    <property type="entry name" value="RNA-binding protein 14 isoform X1"/>
    <property type="match status" value="1"/>
</dbReference>
<evidence type="ECO:0000256" key="11">
    <source>
        <dbReference type="SAM" id="MobiDB-lite"/>
    </source>
</evidence>
<feature type="compositionally biased region" description="Polar residues" evidence="11">
    <location>
        <begin position="542"/>
        <end position="552"/>
    </location>
</feature>
<dbReference type="SUPFAM" id="SSF54928">
    <property type="entry name" value="RNA-binding domain, RBD"/>
    <property type="match status" value="2"/>
</dbReference>
<proteinExistence type="predicted"/>
<gene>
    <name evidence="13" type="ORF">MMEN_LOCUS4992</name>
</gene>
<feature type="region of interest" description="Disordered" evidence="11">
    <location>
        <begin position="1"/>
        <end position="20"/>
    </location>
</feature>
<evidence type="ECO:0000256" key="10">
    <source>
        <dbReference type="PROSITE-ProRule" id="PRU00176"/>
    </source>
</evidence>
<dbReference type="PANTHER" id="PTHR48025">
    <property type="entry name" value="OS02G0815200 PROTEIN"/>
    <property type="match status" value="1"/>
</dbReference>
<feature type="compositionally biased region" description="Low complexity" evidence="11">
    <location>
        <begin position="490"/>
        <end position="521"/>
    </location>
</feature>
<dbReference type="PROSITE" id="PS50102">
    <property type="entry name" value="RRM"/>
    <property type="match status" value="2"/>
</dbReference>
<feature type="compositionally biased region" description="Pro residues" evidence="11">
    <location>
        <begin position="479"/>
        <end position="489"/>
    </location>
</feature>
<feature type="compositionally biased region" description="Low complexity" evidence="11">
    <location>
        <begin position="430"/>
        <end position="445"/>
    </location>
</feature>
<feature type="region of interest" description="Disordered" evidence="11">
    <location>
        <begin position="476"/>
        <end position="613"/>
    </location>
</feature>
<dbReference type="GO" id="GO:0098534">
    <property type="term" value="P:centriole assembly"/>
    <property type="evidence" value="ECO:0007669"/>
    <property type="project" value="UniProtKB-ARBA"/>
</dbReference>
<accession>A0A8S4AJ67</accession>
<dbReference type="PANTHER" id="PTHR48025:SF1">
    <property type="entry name" value="RRM DOMAIN-CONTAINING PROTEIN"/>
    <property type="match status" value="1"/>
</dbReference>
<evidence type="ECO:0000256" key="7">
    <source>
        <dbReference type="ARBA" id="ARBA00023242"/>
    </source>
</evidence>
<keyword evidence="5" id="KW-0677">Repeat</keyword>
<evidence type="ECO:0000256" key="1">
    <source>
        <dbReference type="ARBA" id="ARBA00004123"/>
    </source>
</evidence>
<evidence type="ECO:0000256" key="4">
    <source>
        <dbReference type="ARBA" id="ARBA00022553"/>
    </source>
</evidence>
<evidence type="ECO:0000256" key="9">
    <source>
        <dbReference type="ARBA" id="ARBA00075694"/>
    </source>
</evidence>
<dbReference type="AlphaFoldDB" id="A0A8S4AJ67"/>
<evidence type="ECO:0000259" key="12">
    <source>
        <dbReference type="PROSITE" id="PS50102"/>
    </source>
</evidence>
<comment type="caution">
    <text evidence="13">The sequence shown here is derived from an EMBL/GenBank/DDBJ whole genome shotgun (WGS) entry which is preliminary data.</text>
</comment>
<keyword evidence="14" id="KW-1185">Reference proteome</keyword>
<feature type="domain" description="RRM" evidence="12">
    <location>
        <begin position="47"/>
        <end position="117"/>
    </location>
</feature>
<evidence type="ECO:0000256" key="3">
    <source>
        <dbReference type="ARBA" id="ARBA00022490"/>
    </source>
</evidence>
<evidence type="ECO:0000256" key="6">
    <source>
        <dbReference type="ARBA" id="ARBA00022884"/>
    </source>
</evidence>
<dbReference type="InterPro" id="IPR050502">
    <property type="entry name" value="Euk_RNA-bind_prot"/>
</dbReference>
<evidence type="ECO:0000256" key="2">
    <source>
        <dbReference type="ARBA" id="ARBA00004496"/>
    </source>
</evidence>
<dbReference type="GO" id="GO:0005634">
    <property type="term" value="C:nucleus"/>
    <property type="evidence" value="ECO:0007669"/>
    <property type="project" value="UniProtKB-SubCell"/>
</dbReference>
<sequence length="613" mass="66047">MPVTVKQRPLWPPQQRKKPEPDMMFEIHQLQDRVGCLVDTEMSGENVKLFVGNLPIDASQEELTKLFSPYGEINTCSLLRQYAFVTLKGEGAADRAIRHLDGKEYRGRPLVVEESRARPPNSTKVFVGNISATCSADDLHGLFSTFGRVLDCDKVKARLCSNVGYAFVHMERKEEALAAIDALNGTMFKGRQLAVELSKAQPLINQMASGGNSGSPAGDREGLLPRPPPSLEHHQSQAAVLAAAAAAAAGLPIQVQQSVHNSFYNTTSFDPTYAALKGITSAKGADGVIYGALASQVYGSVADQVYQEMANHNTAASVEEPEPQAAPDPTTLFEAARAKFFQEGQKVRYGCTEPVTRGIGATRLGLNAYSELQVLAEQQAGRKAATAENERDRSPIRGNRAPLLPDPVPGSFAQIRPKRRALLPTPPGAPDEATTATTTSDGSDPVARSYSEYYQQMHQYQQYQQYQQQYQYLQYAYTNPPPPPPPPPATTQAQASTTAPAPPGTYTAPPTYATSEAYAAPGTYDTSGNYDTTSGSYDSSSRNYDASSGSYDTSAGYDTSGGYGASGAYDSSGAYAAAGSYSTSTPYEQTPAHGQPTPQRHDYPYHTPEPPYR</sequence>
<feature type="region of interest" description="Disordered" evidence="11">
    <location>
        <begin position="205"/>
        <end position="235"/>
    </location>
</feature>
<feature type="compositionally biased region" description="Low complexity" evidence="11">
    <location>
        <begin position="530"/>
        <end position="541"/>
    </location>
</feature>
<evidence type="ECO:0000256" key="5">
    <source>
        <dbReference type="ARBA" id="ARBA00022737"/>
    </source>
</evidence>
<keyword evidence="7" id="KW-0539">Nucleus</keyword>
<dbReference type="SMART" id="SM00360">
    <property type="entry name" value="RRM"/>
    <property type="match status" value="2"/>
</dbReference>
<evidence type="ECO:0000256" key="8">
    <source>
        <dbReference type="ARBA" id="ARBA00067851"/>
    </source>
</evidence>
<dbReference type="SMART" id="SM00361">
    <property type="entry name" value="RRM_1"/>
    <property type="match status" value="2"/>
</dbReference>